<dbReference type="InterPro" id="IPR011249">
    <property type="entry name" value="Metalloenz_LuxS/M16"/>
</dbReference>
<dbReference type="SMART" id="SM01264">
    <property type="entry name" value="M16C_associated"/>
    <property type="match status" value="1"/>
</dbReference>
<evidence type="ECO:0000259" key="1">
    <source>
        <dbReference type="SMART" id="SM01264"/>
    </source>
</evidence>
<protein>
    <submittedName>
        <fullName evidence="2">Insulinase family protein</fullName>
    </submittedName>
</protein>
<dbReference type="InterPro" id="IPR013578">
    <property type="entry name" value="Peptidase_M16C_assoc"/>
</dbReference>
<reference evidence="2 3" key="1">
    <citation type="submission" date="2021-07" db="EMBL/GenBank/DDBJ databases">
        <title>Characterization of Violacein-producing bacteria and related species.</title>
        <authorList>
            <person name="Wilson H.S."/>
            <person name="De Leon M.E."/>
        </authorList>
    </citation>
    <scope>NUCLEOTIDE SEQUENCE [LARGE SCALE GENOMIC DNA]</scope>
    <source>
        <strain evidence="2 3">HSC-2F05</strain>
    </source>
</reference>
<gene>
    <name evidence="2" type="ORF">LE190_06085</name>
</gene>
<dbReference type="Pfam" id="PF00675">
    <property type="entry name" value="Peptidase_M16"/>
    <property type="match status" value="1"/>
</dbReference>
<dbReference type="Pfam" id="PF05193">
    <property type="entry name" value="Peptidase_M16_C"/>
    <property type="match status" value="2"/>
</dbReference>
<evidence type="ECO:0000313" key="3">
    <source>
        <dbReference type="Proteomes" id="UP001198602"/>
    </source>
</evidence>
<dbReference type="Pfam" id="PF08367">
    <property type="entry name" value="M16C_assoc"/>
    <property type="match status" value="1"/>
</dbReference>
<dbReference type="RefSeq" id="WP_225237836.1">
    <property type="nucleotide sequence ID" value="NZ_JAHYBX010000001.1"/>
</dbReference>
<dbReference type="Proteomes" id="UP001198602">
    <property type="component" value="Unassembled WGS sequence"/>
</dbReference>
<accession>A0ABS7Y730</accession>
<feature type="domain" description="Peptidase M16C associated" evidence="1">
    <location>
        <begin position="450"/>
        <end position="691"/>
    </location>
</feature>
<dbReference type="SUPFAM" id="SSF63411">
    <property type="entry name" value="LuxS/MPP-like metallohydrolase"/>
    <property type="match status" value="4"/>
</dbReference>
<dbReference type="EMBL" id="JAHYBX010000001">
    <property type="protein sequence ID" value="MCA1855495.1"/>
    <property type="molecule type" value="Genomic_DNA"/>
</dbReference>
<evidence type="ECO:0000313" key="2">
    <source>
        <dbReference type="EMBL" id="MCA1855495.1"/>
    </source>
</evidence>
<dbReference type="PANTHER" id="PTHR43016">
    <property type="entry name" value="PRESEQUENCE PROTEASE"/>
    <property type="match status" value="1"/>
</dbReference>
<name>A0ABS7Y730_9BURK</name>
<keyword evidence="3" id="KW-1185">Reference proteome</keyword>
<proteinExistence type="predicted"/>
<comment type="caution">
    <text evidence="2">The sequence shown here is derived from an EMBL/GenBank/DDBJ whole genome shotgun (WGS) entry which is preliminary data.</text>
</comment>
<dbReference type="PANTHER" id="PTHR43016:SF13">
    <property type="entry name" value="PRESEQUENCE PROTEASE, MITOCHONDRIAL"/>
    <property type="match status" value="1"/>
</dbReference>
<organism evidence="2 3">
    <name type="scientific">Massilia hydrophila</name>
    <dbReference type="NCBI Taxonomy" id="3044279"/>
    <lineage>
        <taxon>Bacteria</taxon>
        <taxon>Pseudomonadati</taxon>
        <taxon>Pseudomonadota</taxon>
        <taxon>Betaproteobacteria</taxon>
        <taxon>Burkholderiales</taxon>
        <taxon>Oxalobacteraceae</taxon>
        <taxon>Telluria group</taxon>
        <taxon>Massilia</taxon>
    </lineage>
</organism>
<sequence>MSPFELLRTHAIPSLQATLEEYRDPSTGARHIHLANDEADLAFLVAFPTVPDNSDGRAHILEHLALSGSERYPVRDPFFSMMRRSTATFMNAMTYADRTVYPFVSTDARDYFNLLDVYLDATFFPKLDYLNFRQEGWRHVLDGGKLGYQGVVFNEMKGAFADPGRALYHGLLANLFQGTTYEAVSGGDPLDIPDLTHAALKEFHASHYHPSQAVFMTAGPVPAREIQQRIAERVLSRLTGSAPLKMPQLAALEAPRQAVIKVPAQAGRDDGFGIQFAWILGESADSSVFQQARLLEAGLLGDASAPLRKAMESAGYGRPSRMNGIDDSARQLAFHLGMEGLEQHQVADAQIRIRGALEQAAQRGVPEAVLRAALRDIRYQQRNTASGQMPNVLMRMLTAVPVAMRGGDVKDSFDSERALGQLEQRIAEPGFFEGLVRGLLESPARLTATVVPDPEYFAKRDAAEAARLAREQAGLSAADRSRIEADNAALLALQGQPTDTSVLPRITPRDVSPQPRPLPQLAPQTGCHAVSIASNGISYARVQYDVTALDEQDWPWLQLYVDLRRDLGVGERSYDQADAWRQQAAPAFGLQLSPALNDGALRLALSFQASGLREEQEGIADVIRAYVGSPRFDEFPRIAFLCTQMAQHRIKNLAQMGDHYANLAAGAPGSPLRYFENATAGIGYLPFVTGLQARAASDEGVAWIARHLARIHALVTACPATVVCAGSGADAQALAERIAPPSANAFTAGPADRGATAVAGVRKDCALHVPGQVNHCHIAWSVPDERHPDAPALAVAAELLTHQFLHTAIREKGGAYGGGAGYVPGAAIFAMKSFRDPRMAGTYADFAAAIEGLAATDFPDEQVEQAIISVIKGLDRPASPFDAVLLSLNLQRRGIAPADRARFRSGVLNCTAEGIKAAVHRWLRLRTPNRAAFVGNTGQDLAGLGVVDLLAVAAADQAAT</sequence>
<dbReference type="Gene3D" id="3.30.830.10">
    <property type="entry name" value="Metalloenzyme, LuxS/M16 peptidase-like"/>
    <property type="match status" value="4"/>
</dbReference>
<dbReference type="InterPro" id="IPR011765">
    <property type="entry name" value="Pept_M16_N"/>
</dbReference>
<dbReference type="InterPro" id="IPR007863">
    <property type="entry name" value="Peptidase_M16_C"/>
</dbReference>